<comment type="caution">
    <text evidence="1">The sequence shown here is derived from an EMBL/GenBank/DDBJ whole genome shotgun (WGS) entry which is preliminary data.</text>
</comment>
<accession>A0ABR9DQN6</accession>
<reference evidence="1 2" key="1">
    <citation type="submission" date="2020-09" db="EMBL/GenBank/DDBJ databases">
        <title>Flavimobilis rhizosphaerae sp. nov., isolated from rhizosphere soil of Spartina alterniflora.</title>
        <authorList>
            <person name="Hanqin C."/>
        </authorList>
    </citation>
    <scope>NUCLEOTIDE SEQUENCE [LARGE SCALE GENOMIC DNA]</scope>
    <source>
        <strain evidence="1 2">GY 10621</strain>
    </source>
</reference>
<sequence>MTSLPDLTAAALSGTPDALPPHPIASTALAALPPDASRATTLLGVAGAVAVARSALLPTRPTTGSTTDPAPVDETPTLSPAAALRARTLLGVHDHAMLPEWLAHARAAGRVLPPELVPAALDLATATSRRDIRHGLVAVIGARGRWFAALDATTRHLIADVPHLPDGTLDLDTLAASAAWTDGTIATRGRWFEMLRATDPDAARELLARDWDSLGAALLARCTELLADGATLADEPLAERAAAHTSKPVVEAAHHVLGRLPGPARNRATATPGSDVVTVTRGRLLAKDRLTISQTATPEHLASVVAATPLASWTASGLSPEALVRLAVEAGESAAPVLDGWRTAAFREGSTDWADALLVAEGGVPHAWLLALASPKVRTATWDRLTRAALADGTNIWPLRTLLEDRTVVVPTGACERILALVVPAAAEIGPRRLREIVEPLALRVEATPAARDFLTAAAAQIDATDDLRPDLDAVLHAGAATVQDRLTLAEELT</sequence>
<dbReference type="RefSeq" id="WP_192279460.1">
    <property type="nucleotide sequence ID" value="NZ_JACZDF010000003.1"/>
</dbReference>
<organism evidence="1 2">
    <name type="scientific">Flavimobilis rhizosphaerae</name>
    <dbReference type="NCBI Taxonomy" id="2775421"/>
    <lineage>
        <taxon>Bacteria</taxon>
        <taxon>Bacillati</taxon>
        <taxon>Actinomycetota</taxon>
        <taxon>Actinomycetes</taxon>
        <taxon>Micrococcales</taxon>
        <taxon>Jonesiaceae</taxon>
        <taxon>Flavimobilis</taxon>
    </lineage>
</organism>
<dbReference type="Pfam" id="PF18944">
    <property type="entry name" value="DUF5691"/>
    <property type="match status" value="1"/>
</dbReference>
<evidence type="ECO:0000313" key="1">
    <source>
        <dbReference type="EMBL" id="MBD9699439.1"/>
    </source>
</evidence>
<dbReference type="InterPro" id="IPR043746">
    <property type="entry name" value="DUF5691"/>
</dbReference>
<protein>
    <submittedName>
        <fullName evidence="1">Uncharacterized protein</fullName>
    </submittedName>
</protein>
<evidence type="ECO:0000313" key="2">
    <source>
        <dbReference type="Proteomes" id="UP000642107"/>
    </source>
</evidence>
<gene>
    <name evidence="1" type="ORF">IGS67_08045</name>
</gene>
<proteinExistence type="predicted"/>
<name>A0ABR9DQN6_9MICO</name>
<dbReference type="Proteomes" id="UP000642107">
    <property type="component" value="Unassembled WGS sequence"/>
</dbReference>
<dbReference type="EMBL" id="JACZDF010000003">
    <property type="protein sequence ID" value="MBD9699439.1"/>
    <property type="molecule type" value="Genomic_DNA"/>
</dbReference>
<keyword evidence="2" id="KW-1185">Reference proteome</keyword>